<feature type="compositionally biased region" description="Basic residues" evidence="1">
    <location>
        <begin position="79"/>
        <end position="96"/>
    </location>
</feature>
<accession>A0AAE1H8W9</accession>
<evidence type="ECO:0000259" key="2">
    <source>
        <dbReference type="Pfam" id="PF00505"/>
    </source>
</evidence>
<feature type="compositionally biased region" description="Basic and acidic residues" evidence="1">
    <location>
        <begin position="157"/>
        <end position="168"/>
    </location>
</feature>
<gene>
    <name evidence="3" type="ORF">KUF71_025745</name>
</gene>
<sequence>MARRQVGLSNRVCIVKLRGSNKLPSNGRSLASGGAGGGPVGILGPTRRPLQMHTTRTLARRGVVGVVPVPAPARPPSGSRRRSRSRVQVHAARARARPADPHRPHGLLVLPGDGITLNSNVFTVCSASISPDPDPPEEPAALPRRPVVLASTPLRKRAADSHRPHEDAVGAGPSQGGAASRKDRIPRPPNAFMLFANEFRKKLSCENPRESNKDISVSFRAAEP</sequence>
<comment type="caution">
    <text evidence="3">The sequence shown here is derived from an EMBL/GenBank/DDBJ whole genome shotgun (WGS) entry which is preliminary data.</text>
</comment>
<feature type="domain" description="HMG box" evidence="2">
    <location>
        <begin position="185"/>
        <end position="217"/>
    </location>
</feature>
<evidence type="ECO:0000256" key="1">
    <source>
        <dbReference type="SAM" id="MobiDB-lite"/>
    </source>
</evidence>
<dbReference type="Proteomes" id="UP001219518">
    <property type="component" value="Unassembled WGS sequence"/>
</dbReference>
<proteinExistence type="predicted"/>
<keyword evidence="4" id="KW-1185">Reference proteome</keyword>
<feature type="region of interest" description="Disordered" evidence="1">
    <location>
        <begin position="23"/>
        <end position="47"/>
    </location>
</feature>
<dbReference type="Gene3D" id="1.10.30.10">
    <property type="entry name" value="High mobility group box domain"/>
    <property type="match status" value="1"/>
</dbReference>
<evidence type="ECO:0000313" key="4">
    <source>
        <dbReference type="Proteomes" id="UP001219518"/>
    </source>
</evidence>
<dbReference type="InterPro" id="IPR009071">
    <property type="entry name" value="HMG_box_dom"/>
</dbReference>
<reference evidence="3" key="1">
    <citation type="submission" date="2021-07" db="EMBL/GenBank/DDBJ databases">
        <authorList>
            <person name="Catto M.A."/>
            <person name="Jacobson A."/>
            <person name="Kennedy G."/>
            <person name="Labadie P."/>
            <person name="Hunt B.G."/>
            <person name="Srinivasan R."/>
        </authorList>
    </citation>
    <scope>NUCLEOTIDE SEQUENCE</scope>
    <source>
        <strain evidence="3">PL_HMW_Pooled</strain>
        <tissue evidence="3">Head</tissue>
    </source>
</reference>
<evidence type="ECO:0000313" key="3">
    <source>
        <dbReference type="EMBL" id="KAK3916644.1"/>
    </source>
</evidence>
<dbReference type="AlphaFoldDB" id="A0AAE1H8W9"/>
<feature type="region of interest" description="Disordered" evidence="1">
    <location>
        <begin position="155"/>
        <end position="188"/>
    </location>
</feature>
<reference evidence="3" key="2">
    <citation type="journal article" date="2023" name="BMC Genomics">
        <title>Pest status, molecular evolution, and epigenetic factors derived from the genome assembly of Frankliniella fusca, a thysanopteran phytovirus vector.</title>
        <authorList>
            <person name="Catto M.A."/>
            <person name="Labadie P.E."/>
            <person name="Jacobson A.L."/>
            <person name="Kennedy G.G."/>
            <person name="Srinivasan R."/>
            <person name="Hunt B.G."/>
        </authorList>
    </citation>
    <scope>NUCLEOTIDE SEQUENCE</scope>
    <source>
        <strain evidence="3">PL_HMW_Pooled</strain>
    </source>
</reference>
<feature type="region of interest" description="Disordered" evidence="1">
    <location>
        <begin position="67"/>
        <end position="105"/>
    </location>
</feature>
<organism evidence="3 4">
    <name type="scientific">Frankliniella fusca</name>
    <dbReference type="NCBI Taxonomy" id="407009"/>
    <lineage>
        <taxon>Eukaryota</taxon>
        <taxon>Metazoa</taxon>
        <taxon>Ecdysozoa</taxon>
        <taxon>Arthropoda</taxon>
        <taxon>Hexapoda</taxon>
        <taxon>Insecta</taxon>
        <taxon>Pterygota</taxon>
        <taxon>Neoptera</taxon>
        <taxon>Paraneoptera</taxon>
        <taxon>Thysanoptera</taxon>
        <taxon>Terebrantia</taxon>
        <taxon>Thripoidea</taxon>
        <taxon>Thripidae</taxon>
        <taxon>Frankliniella</taxon>
    </lineage>
</organism>
<feature type="region of interest" description="Disordered" evidence="1">
    <location>
        <begin position="203"/>
        <end position="224"/>
    </location>
</feature>
<dbReference type="InterPro" id="IPR036910">
    <property type="entry name" value="HMG_box_dom_sf"/>
</dbReference>
<feature type="compositionally biased region" description="Basic and acidic residues" evidence="1">
    <location>
        <begin position="203"/>
        <end position="213"/>
    </location>
</feature>
<name>A0AAE1H8W9_9NEOP</name>
<dbReference type="Pfam" id="PF00505">
    <property type="entry name" value="HMG_box"/>
    <property type="match status" value="1"/>
</dbReference>
<dbReference type="SUPFAM" id="SSF47095">
    <property type="entry name" value="HMG-box"/>
    <property type="match status" value="1"/>
</dbReference>
<dbReference type="GO" id="GO:0005634">
    <property type="term" value="C:nucleus"/>
    <property type="evidence" value="ECO:0007669"/>
    <property type="project" value="UniProtKB-ARBA"/>
</dbReference>
<dbReference type="EMBL" id="JAHWGI010000565">
    <property type="protein sequence ID" value="KAK3916644.1"/>
    <property type="molecule type" value="Genomic_DNA"/>
</dbReference>
<protein>
    <submittedName>
        <fullName evidence="3">Transcription factor SOX-3</fullName>
    </submittedName>
</protein>